<dbReference type="InterPro" id="IPR012337">
    <property type="entry name" value="RNaseH-like_sf"/>
</dbReference>
<dbReference type="InterPro" id="IPR006580">
    <property type="entry name" value="Znf_TTF"/>
</dbReference>
<feature type="domain" description="TTF-type" evidence="1">
    <location>
        <begin position="23"/>
        <end position="117"/>
    </location>
</feature>
<proteinExistence type="predicted"/>
<dbReference type="GO" id="GO:0046983">
    <property type="term" value="F:protein dimerization activity"/>
    <property type="evidence" value="ECO:0007669"/>
    <property type="project" value="InterPro"/>
</dbReference>
<dbReference type="SMART" id="SM00597">
    <property type="entry name" value="ZnF_TTF"/>
    <property type="match status" value="1"/>
</dbReference>
<dbReference type="FunCoup" id="V4TV69">
    <property type="interactions" value="1405"/>
</dbReference>
<dbReference type="PANTHER" id="PTHR11697">
    <property type="entry name" value="GENERAL TRANSCRIPTION FACTOR 2-RELATED ZINC FINGER PROTEIN"/>
    <property type="match status" value="1"/>
</dbReference>
<dbReference type="eggNOG" id="ENOG502QSU3">
    <property type="taxonomic scope" value="Eukaryota"/>
</dbReference>
<feature type="non-terminal residue" evidence="2">
    <location>
        <position position="1"/>
    </location>
</feature>
<protein>
    <recommendedName>
        <fullName evidence="1">TTF-type domain-containing protein</fullName>
    </recommendedName>
</protein>
<dbReference type="InParanoid" id="V4TV69"/>
<dbReference type="SUPFAM" id="SSF53098">
    <property type="entry name" value="Ribonuclease H-like"/>
    <property type="match status" value="1"/>
</dbReference>
<keyword evidence="3" id="KW-1185">Reference proteome</keyword>
<dbReference type="InterPro" id="IPR025398">
    <property type="entry name" value="DUF4371"/>
</dbReference>
<dbReference type="STRING" id="85681.V4TV69"/>
<dbReference type="OMA" id="TICKWAV"/>
<accession>V4TV69</accession>
<reference evidence="2 3" key="1">
    <citation type="submission" date="2013-10" db="EMBL/GenBank/DDBJ databases">
        <authorList>
            <consortium name="International Citrus Genome Consortium"/>
            <person name="Jenkins J."/>
            <person name="Schmutz J."/>
            <person name="Prochnik S."/>
            <person name="Rokhsar D."/>
            <person name="Gmitter F."/>
            <person name="Ollitrault P."/>
            <person name="Machado M."/>
            <person name="Talon M."/>
            <person name="Wincker P."/>
            <person name="Jaillon O."/>
            <person name="Morgante M."/>
        </authorList>
    </citation>
    <scope>NUCLEOTIDE SEQUENCE</scope>
    <source>
        <strain evidence="3">cv. Clemenules</strain>
    </source>
</reference>
<dbReference type="Gramene" id="ESR64453">
    <property type="protein sequence ID" value="ESR64453"/>
    <property type="gene ID" value="CICLE_v10010383mg"/>
</dbReference>
<dbReference type="Pfam" id="PF05699">
    <property type="entry name" value="Dimer_Tnp_hAT"/>
    <property type="match status" value="1"/>
</dbReference>
<organism evidence="2 3">
    <name type="scientific">Citrus clementina</name>
    <name type="common">Clementine</name>
    <name type="synonym">Citrus deliciosa x Citrus sinensis</name>
    <dbReference type="NCBI Taxonomy" id="85681"/>
    <lineage>
        <taxon>Eukaryota</taxon>
        <taxon>Viridiplantae</taxon>
        <taxon>Streptophyta</taxon>
        <taxon>Embryophyta</taxon>
        <taxon>Tracheophyta</taxon>
        <taxon>Spermatophyta</taxon>
        <taxon>Magnoliopsida</taxon>
        <taxon>eudicotyledons</taxon>
        <taxon>Gunneridae</taxon>
        <taxon>Pentapetalae</taxon>
        <taxon>rosids</taxon>
        <taxon>malvids</taxon>
        <taxon>Sapindales</taxon>
        <taxon>Rutaceae</taxon>
        <taxon>Aurantioideae</taxon>
        <taxon>Citrus</taxon>
    </lineage>
</organism>
<dbReference type="KEGG" id="cic:CICLE_v10010383mg"/>
<dbReference type="InterPro" id="IPR055298">
    <property type="entry name" value="AtLOH3-like"/>
</dbReference>
<dbReference type="EMBL" id="KI535697">
    <property type="protein sequence ID" value="ESR64453.1"/>
    <property type="molecule type" value="Genomic_DNA"/>
</dbReference>
<name>V4TV69_CITCL</name>
<evidence type="ECO:0000313" key="3">
    <source>
        <dbReference type="Proteomes" id="UP000030687"/>
    </source>
</evidence>
<gene>
    <name evidence="2" type="ORF">CICLE_v10010383mg</name>
</gene>
<dbReference type="Proteomes" id="UP000030687">
    <property type="component" value="Unassembled WGS sequence"/>
</dbReference>
<dbReference type="PANTHER" id="PTHR11697:SF230">
    <property type="entry name" value="ZINC FINGER, MYM DOMAIN CONTAINING 1"/>
    <property type="match status" value="1"/>
</dbReference>
<dbReference type="InterPro" id="IPR008906">
    <property type="entry name" value="HATC_C_dom"/>
</dbReference>
<evidence type="ECO:0000313" key="2">
    <source>
        <dbReference type="EMBL" id="ESR64453.1"/>
    </source>
</evidence>
<dbReference type="AlphaFoldDB" id="V4TV69"/>
<dbReference type="Pfam" id="PF14291">
    <property type="entry name" value="DUF4371"/>
    <property type="match status" value="1"/>
</dbReference>
<sequence>AYLQRGHVQPKNHNFKLSDFGNQKRRFGSNWFGKFRPWLEYSIDKDATFCLFCYLFKEEIGNKGSGDSFVGKGFRNWRKPKKFVEHMGDIDSAHNKAKEKCEMLMNQNQHIRTTYARHSDKYRSNYRAHMIATIDCIRFLLKQGLDSSNRGNFLKLLRFLADHNEDINTIKKDIVSCVAIETTNIIIKEMSDVLFSILIDKSRDISANDQMAVVLHYVDKNGYVIERFIRIEHVTSTTSISLKEALDRLFSRHGLSMSRLRGQGYNGASNMQGEFNGLKALILEDNKCAYFIYCFAHQLQLALISVAKNHEEVNSLFNLVTMFVNVVGASAKRRDVLQEKHAEAVIKALDDGELSSGRGLNQEVTLKRSADTRWGSHYGTLLSIITMVPSIVDVLEIISNEGNSKQRFQAAKLLKCIQSFDFVFSLLLMKKILGFAHELSQALQKKKKKDQDILNAMKLIGVETSSYCVKHDIDVPNMDDLFRTQGRSQRKAQKVTNLHNFRVELFYAILEMQIQELSNRFNETNTELLLCVACLCPNDSFATFDKQKLLRLVEFYPNDFSLVDLVPLETQLNVYIMDLAKKLVETKKDQLYSLVYLLVTLELILPVATATVERAFSAMNFVKNRLRNQMRDQWLNDSLCVYIEKDIFCSLDNKGSQTAGLGQALFIYFKIFKLL</sequence>
<evidence type="ECO:0000259" key="1">
    <source>
        <dbReference type="SMART" id="SM00597"/>
    </source>
</evidence>